<dbReference type="Proteomes" id="UP000073492">
    <property type="component" value="Unassembled WGS sequence"/>
</dbReference>
<reference evidence="1 2" key="1">
    <citation type="submission" date="2015-07" db="EMBL/GenBank/DDBJ databases">
        <title>Comparative genomics of the Sigatoka disease complex on banana suggests a link between parallel evolutionary changes in Pseudocercospora fijiensis and Pseudocercospora eumusae and increased virulence on the banana host.</title>
        <authorList>
            <person name="Chang T.-C."/>
            <person name="Salvucci A."/>
            <person name="Crous P.W."/>
            <person name="Stergiopoulos I."/>
        </authorList>
    </citation>
    <scope>NUCLEOTIDE SEQUENCE [LARGE SCALE GENOMIC DNA]</scope>
    <source>
        <strain evidence="1 2">CBS 116634</strain>
    </source>
</reference>
<gene>
    <name evidence="1" type="ORF">AC579_6833</name>
</gene>
<dbReference type="AlphaFoldDB" id="A0A139IQH1"/>
<comment type="caution">
    <text evidence="1">The sequence shown here is derived from an EMBL/GenBank/DDBJ whole genome shotgun (WGS) entry which is preliminary data.</text>
</comment>
<keyword evidence="2" id="KW-1185">Reference proteome</keyword>
<evidence type="ECO:0000313" key="2">
    <source>
        <dbReference type="Proteomes" id="UP000073492"/>
    </source>
</evidence>
<dbReference type="EMBL" id="LFZO01000029">
    <property type="protein sequence ID" value="KXT16814.1"/>
    <property type="molecule type" value="Genomic_DNA"/>
</dbReference>
<proteinExistence type="predicted"/>
<accession>A0A139IQH1</accession>
<name>A0A139IQH1_9PEZI</name>
<organism evidence="1 2">
    <name type="scientific">Pseudocercospora musae</name>
    <dbReference type="NCBI Taxonomy" id="113226"/>
    <lineage>
        <taxon>Eukaryota</taxon>
        <taxon>Fungi</taxon>
        <taxon>Dikarya</taxon>
        <taxon>Ascomycota</taxon>
        <taxon>Pezizomycotina</taxon>
        <taxon>Dothideomycetes</taxon>
        <taxon>Dothideomycetidae</taxon>
        <taxon>Mycosphaerellales</taxon>
        <taxon>Mycosphaerellaceae</taxon>
        <taxon>Pseudocercospora</taxon>
    </lineage>
</organism>
<protein>
    <submittedName>
        <fullName evidence="1">Uncharacterized protein</fullName>
    </submittedName>
</protein>
<evidence type="ECO:0000313" key="1">
    <source>
        <dbReference type="EMBL" id="KXT16814.1"/>
    </source>
</evidence>
<sequence>MNDGQNEKLFMDLIVSYRVRNISEEGNAQERHSCTAWHCDVLVTKSLATGAMIRPSYCILTSLLTQLAVAQPVVQASLVPMVNGANHLPKLSFILTAEKGEP</sequence>